<gene>
    <name evidence="2" type="ORF">BN11_750001</name>
</gene>
<feature type="compositionally biased region" description="Low complexity" evidence="1">
    <location>
        <begin position="194"/>
        <end position="208"/>
    </location>
</feature>
<organism evidence="2 3">
    <name type="scientific">Nostocoides australiense Ben110</name>
    <dbReference type="NCBI Taxonomy" id="1193182"/>
    <lineage>
        <taxon>Bacteria</taxon>
        <taxon>Bacillati</taxon>
        <taxon>Actinomycetota</taxon>
        <taxon>Actinomycetes</taxon>
        <taxon>Micrococcales</taxon>
        <taxon>Intrasporangiaceae</taxon>
        <taxon>Nostocoides</taxon>
    </lineage>
</organism>
<dbReference type="AlphaFoldDB" id="W6K2S1"/>
<keyword evidence="3" id="KW-1185">Reference proteome</keyword>
<reference evidence="2 3" key="1">
    <citation type="journal article" date="2013" name="ISME J.">
        <title>A metabolic model for members of the genus Tetrasphaera involved in enhanced biological phosphorus removal.</title>
        <authorList>
            <person name="Kristiansen R."/>
            <person name="Nguyen H.T.T."/>
            <person name="Saunders A.M."/>
            <person name="Nielsen J.L."/>
            <person name="Wimmer R."/>
            <person name="Le V.Q."/>
            <person name="McIlroy S.J."/>
            <person name="Petrovski S."/>
            <person name="Seviour R.J."/>
            <person name="Calteau A."/>
            <person name="Nielsen K.L."/>
            <person name="Nielsen P.H."/>
        </authorList>
    </citation>
    <scope>NUCLEOTIDE SEQUENCE [LARGE SCALE GENOMIC DNA]</scope>
    <source>
        <strain evidence="2 3">Ben110</strain>
    </source>
</reference>
<sequence length="299" mass="32298">MHPRHPDWQTAILTDRIAWWVQRFGTAAAALTAVPGLLGKVGRLTGVGDVIGAAAQVLIVNAVAREMGIEDIPRRVAAAADIVLDRQLSMAEIELALAEEATPATGQNSAERADTGQDDTNQDDTNQDDIRPDDTDQPGIVRRLGGSAALVGRVARDLWRLNSDMDKRPGAGRVVGFARNLPAVGAVVPSPTNDAASRVPPSAPAAASGDDRRWSRPFTSTVHLEGLACRPWGTQAWTPRRPNIWTASSRRMPVLARDTRQPSSTSCARHTWSDRVSGCWRSGPARVRQRRIWSPPAPT</sequence>
<evidence type="ECO:0000313" key="3">
    <source>
        <dbReference type="Proteomes" id="UP000035763"/>
    </source>
</evidence>
<evidence type="ECO:0000256" key="1">
    <source>
        <dbReference type="SAM" id="MobiDB-lite"/>
    </source>
</evidence>
<dbReference type="STRING" id="1193182.BN11_750001"/>
<accession>W6K2S1</accession>
<feature type="compositionally biased region" description="Acidic residues" evidence="1">
    <location>
        <begin position="116"/>
        <end position="127"/>
    </location>
</feature>
<comment type="caution">
    <text evidence="2">The sequence shown here is derived from an EMBL/GenBank/DDBJ whole genome shotgun (WGS) entry which is preliminary data.</text>
</comment>
<dbReference type="EMBL" id="CAJA01000502">
    <property type="protein sequence ID" value="CCH75491.1"/>
    <property type="molecule type" value="Genomic_DNA"/>
</dbReference>
<evidence type="ECO:0000313" key="2">
    <source>
        <dbReference type="EMBL" id="CCH75491.1"/>
    </source>
</evidence>
<dbReference type="Proteomes" id="UP000035763">
    <property type="component" value="Unassembled WGS sequence"/>
</dbReference>
<name>W6K2S1_9MICO</name>
<protein>
    <submittedName>
        <fullName evidence="2">Uncharacterized protein</fullName>
    </submittedName>
</protein>
<feature type="region of interest" description="Disordered" evidence="1">
    <location>
        <begin position="191"/>
        <end position="214"/>
    </location>
</feature>
<proteinExistence type="predicted"/>
<feature type="region of interest" description="Disordered" evidence="1">
    <location>
        <begin position="99"/>
        <end position="140"/>
    </location>
</feature>